<feature type="region of interest" description="Disordered" evidence="6">
    <location>
        <begin position="214"/>
        <end position="297"/>
    </location>
</feature>
<dbReference type="Pfam" id="PF02902">
    <property type="entry name" value="Peptidase_C48"/>
    <property type="match status" value="1"/>
</dbReference>
<name>A0A6J2S0U1_COTGO</name>
<feature type="compositionally biased region" description="Basic and acidic residues" evidence="6">
    <location>
        <begin position="288"/>
        <end position="297"/>
    </location>
</feature>
<feature type="compositionally biased region" description="Polar residues" evidence="6">
    <location>
        <begin position="327"/>
        <end position="346"/>
    </location>
</feature>
<feature type="compositionally biased region" description="Polar residues" evidence="6">
    <location>
        <begin position="106"/>
        <end position="120"/>
    </location>
</feature>
<evidence type="ECO:0000313" key="9">
    <source>
        <dbReference type="RefSeq" id="XP_029315372.1"/>
    </source>
</evidence>
<sequence length="1027" mass="116433">MMDQRRALTIPFNVDKDNLVENPLKIAMPCLSSECGKLERQVSWTAFAGFKRKHGDSQHKNGSMLFDHKHAARVTLEMARRKPRLILTDVLETEPGKAYMKRTKLSCNSGKQGRVSSAQRESGRCREEPLICKDMRSGQREADTDKSLSPKCNQKTISSPSPRSRLRRKSQNIDDEEDVEEKDIEEVIIGKNNEDDFKFAEVVDCGLSVRWEPDDDTGSCDEFPPPSVKDRLTDPEKKGQHSVKKQRKDATSQCNGTGSPKRHRESVLRLTREDGRDGGQSPAPICLEENRDSEGSDRTIVQFTVGAEDQTEVLMPIVRPHSEVGDSITTPRKSLSSSQDNATTPVPSEPIVLSSDDEESGDAVSVRDAVIQPQSPQEAEAKEPEASDLQDMQVLHVVVDASPNPTIDYSFSTLHCGGYQGKANGDIMIADQEIIIPLKDADEQVEVTLTLNRKDMRRYSVWEQQELEDREFHFNSDVEPFPAAILLFCVSETAAAAVQRDLLKLCAKQDGIRSTDTVSPFILLTLRHPVEGMEGALLRSFLDIDCLNSLAHESIHGADTIFSLEDFHTPVLSLDDSIDLIRRTGLDSPLLTLLGLESSDPRSDTDENTPPHIQWEADSQEETVLELETATEQSTGTKLKPEEDRKEEELEQPSMKKKKEEPAPVYTLCHRRTKGSYHVSLCKPDSIWTKFKHHGLARRLIQFPPPPLKGGITVTLEDLQCLDIGHFLNDVIIDFYLKYVLLSASDAVAERSHIFSSFFYKQLTRRDNASEGVTSDSCQRQRRHHRVKTWTRHVDIFKKDFLFVPVNQEAHWYLVVICFPGLDETKSEAWRRPNSEDETSQGGTGELQEQGSQSPNYITETPPTPPTLTHSDSVDTETEKAQDKSTKDPPPGPVNCTEQTFQKKTVRKRPCILIMDSLKLSLHERVFKLLREYLQSEWEVRRGSSRDFNPDQMQSSHCKVPLQDNSSDCGLYLLQYVESFLKDPVVHFDLPLHLQRWFPRQQVRRKRDEIRDLVLNLYRDQNLDTDT</sequence>
<evidence type="ECO:0000256" key="1">
    <source>
        <dbReference type="ARBA" id="ARBA00005234"/>
    </source>
</evidence>
<protein>
    <submittedName>
        <fullName evidence="9">LOW QUALITY PROTEIN: sentrin-specific protease 7</fullName>
    </submittedName>
</protein>
<dbReference type="FunFam" id="1.10.418.20:FF:000004">
    <property type="entry name" value="sentrin-specific protease 7 isoform X1"/>
    <property type="match status" value="1"/>
</dbReference>
<evidence type="ECO:0000256" key="4">
    <source>
        <dbReference type="ARBA" id="ARBA00022786"/>
    </source>
</evidence>
<feature type="region of interest" description="Disordered" evidence="6">
    <location>
        <begin position="596"/>
        <end position="663"/>
    </location>
</feature>
<feature type="compositionally biased region" description="Polar residues" evidence="6">
    <location>
        <begin position="847"/>
        <end position="858"/>
    </location>
</feature>
<dbReference type="InParanoid" id="A0A6J2S0U1"/>
<keyword evidence="5" id="KW-0378">Hydrolase</keyword>
<feature type="domain" description="Ubiquitin-like protease family profile" evidence="7">
    <location>
        <begin position="712"/>
        <end position="980"/>
    </location>
</feature>
<evidence type="ECO:0000313" key="8">
    <source>
        <dbReference type="Proteomes" id="UP000504630"/>
    </source>
</evidence>
<feature type="region of interest" description="Disordered" evidence="6">
    <location>
        <begin position="106"/>
        <end position="182"/>
    </location>
</feature>
<evidence type="ECO:0000256" key="6">
    <source>
        <dbReference type="SAM" id="MobiDB-lite"/>
    </source>
</evidence>
<dbReference type="GO" id="GO:0005737">
    <property type="term" value="C:cytoplasm"/>
    <property type="evidence" value="ECO:0007669"/>
    <property type="project" value="TreeGrafter"/>
</dbReference>
<keyword evidence="8" id="KW-1185">Reference proteome</keyword>
<keyword evidence="2" id="KW-0597">Phosphoprotein</keyword>
<evidence type="ECO:0000256" key="3">
    <source>
        <dbReference type="ARBA" id="ARBA00022670"/>
    </source>
</evidence>
<dbReference type="OrthoDB" id="442460at2759"/>
<comment type="similarity">
    <text evidence="1">Belongs to the peptidase C48 family.</text>
</comment>
<dbReference type="GO" id="GO:0016926">
    <property type="term" value="P:protein desumoylation"/>
    <property type="evidence" value="ECO:0007669"/>
    <property type="project" value="TreeGrafter"/>
</dbReference>
<feature type="region of interest" description="Disordered" evidence="6">
    <location>
        <begin position="318"/>
        <end position="363"/>
    </location>
</feature>
<proteinExistence type="inferred from homology"/>
<dbReference type="Proteomes" id="UP000504630">
    <property type="component" value="Chromosome 21"/>
</dbReference>
<dbReference type="KEGG" id="cgob:115026633"/>
<dbReference type="PROSITE" id="PS50600">
    <property type="entry name" value="ULP_PROTEASE"/>
    <property type="match status" value="1"/>
</dbReference>
<dbReference type="InterPro" id="IPR038765">
    <property type="entry name" value="Papain-like_cys_pep_sf"/>
</dbReference>
<feature type="compositionally biased region" description="Basic and acidic residues" evidence="6">
    <location>
        <begin position="877"/>
        <end position="887"/>
    </location>
</feature>
<dbReference type="GeneID" id="115026633"/>
<gene>
    <name evidence="9" type="primary">LOC115026633</name>
</gene>
<dbReference type="PANTHER" id="PTHR46896">
    <property type="entry name" value="SENTRIN-SPECIFIC PROTEASE"/>
    <property type="match status" value="1"/>
</dbReference>
<dbReference type="Gene3D" id="3.30.310.130">
    <property type="entry name" value="Ubiquitin-related"/>
    <property type="match status" value="2"/>
</dbReference>
<dbReference type="GO" id="GO:0070139">
    <property type="term" value="F:SUMO-specific endopeptidase activity"/>
    <property type="evidence" value="ECO:0007669"/>
    <property type="project" value="TreeGrafter"/>
</dbReference>
<dbReference type="RefSeq" id="XP_029315372.1">
    <property type="nucleotide sequence ID" value="XM_029459512.1"/>
</dbReference>
<feature type="region of interest" description="Disordered" evidence="6">
    <location>
        <begin position="828"/>
        <end position="899"/>
    </location>
</feature>
<dbReference type="GO" id="GO:0005634">
    <property type="term" value="C:nucleus"/>
    <property type="evidence" value="ECO:0007669"/>
    <property type="project" value="TreeGrafter"/>
</dbReference>
<feature type="compositionally biased region" description="Basic and acidic residues" evidence="6">
    <location>
        <begin position="121"/>
        <end position="148"/>
    </location>
</feature>
<feature type="compositionally biased region" description="Basic and acidic residues" evidence="6">
    <location>
        <begin position="228"/>
        <end position="239"/>
    </location>
</feature>
<feature type="compositionally biased region" description="Basic and acidic residues" evidence="6">
    <location>
        <begin position="265"/>
        <end position="277"/>
    </location>
</feature>
<dbReference type="SUPFAM" id="SSF54001">
    <property type="entry name" value="Cysteine proteinases"/>
    <property type="match status" value="1"/>
</dbReference>
<feature type="compositionally biased region" description="Acidic residues" evidence="6">
    <location>
        <begin position="173"/>
        <end position="182"/>
    </location>
</feature>
<reference evidence="9" key="1">
    <citation type="submission" date="2025-08" db="UniProtKB">
        <authorList>
            <consortium name="RefSeq"/>
        </authorList>
    </citation>
    <scope>IDENTIFICATION</scope>
</reference>
<organism evidence="8 9">
    <name type="scientific">Cottoperca gobio</name>
    <name type="common">Frogmouth</name>
    <name type="synonym">Aphritis gobio</name>
    <dbReference type="NCBI Taxonomy" id="56716"/>
    <lineage>
        <taxon>Eukaryota</taxon>
        <taxon>Metazoa</taxon>
        <taxon>Chordata</taxon>
        <taxon>Craniata</taxon>
        <taxon>Vertebrata</taxon>
        <taxon>Euteleostomi</taxon>
        <taxon>Actinopterygii</taxon>
        <taxon>Neopterygii</taxon>
        <taxon>Teleostei</taxon>
        <taxon>Neoteleostei</taxon>
        <taxon>Acanthomorphata</taxon>
        <taxon>Eupercaria</taxon>
        <taxon>Perciformes</taxon>
        <taxon>Notothenioidei</taxon>
        <taxon>Bovichtidae</taxon>
        <taxon>Cottoperca</taxon>
    </lineage>
</organism>
<dbReference type="InterPro" id="IPR003653">
    <property type="entry name" value="Peptidase_C48_C"/>
</dbReference>
<dbReference type="AlphaFoldDB" id="A0A6J2S0U1"/>
<evidence type="ECO:0000256" key="5">
    <source>
        <dbReference type="ARBA" id="ARBA00022801"/>
    </source>
</evidence>
<dbReference type="FunFam" id="1.10.418.20:FF:000001">
    <property type="entry name" value="sentrin-specific protease 6 isoform X1"/>
    <property type="match status" value="1"/>
</dbReference>
<dbReference type="InterPro" id="IPR051947">
    <property type="entry name" value="Sentrin-specific_protease"/>
</dbReference>
<evidence type="ECO:0000259" key="7">
    <source>
        <dbReference type="PROSITE" id="PS50600"/>
    </source>
</evidence>
<evidence type="ECO:0000256" key="2">
    <source>
        <dbReference type="ARBA" id="ARBA00022553"/>
    </source>
</evidence>
<dbReference type="Gene3D" id="1.10.418.20">
    <property type="match status" value="2"/>
</dbReference>
<dbReference type="PANTHER" id="PTHR46896:SF2">
    <property type="entry name" value="SENTRIN-SPECIFIC PROTEASE 7"/>
    <property type="match status" value="1"/>
</dbReference>
<accession>A0A6J2S0U1</accession>
<feature type="compositionally biased region" description="Basic and acidic residues" evidence="6">
    <location>
        <begin position="639"/>
        <end position="648"/>
    </location>
</feature>
<keyword evidence="4" id="KW-0833">Ubl conjugation pathway</keyword>
<dbReference type="GO" id="GO:0006508">
    <property type="term" value="P:proteolysis"/>
    <property type="evidence" value="ECO:0007669"/>
    <property type="project" value="UniProtKB-KW"/>
</dbReference>
<keyword evidence="3 9" id="KW-0645">Protease</keyword>